<feature type="domain" description="Transcription regulator AsnC/Lrp ligand binding" evidence="1">
    <location>
        <begin position="35"/>
        <end position="104"/>
    </location>
</feature>
<dbReference type="Proteomes" id="UP000645257">
    <property type="component" value="Unassembled WGS sequence"/>
</dbReference>
<keyword evidence="3" id="KW-1185">Reference proteome</keyword>
<dbReference type="RefSeq" id="WP_229804924.1">
    <property type="nucleotide sequence ID" value="NZ_BMYX01000026.1"/>
</dbReference>
<dbReference type="SMART" id="SM00344">
    <property type="entry name" value="HTH_ASNC"/>
    <property type="match status" value="1"/>
</dbReference>
<comment type="caution">
    <text evidence="2">The sequence shown here is derived from an EMBL/GenBank/DDBJ whole genome shotgun (WGS) entry which is preliminary data.</text>
</comment>
<proteinExistence type="predicted"/>
<evidence type="ECO:0000313" key="2">
    <source>
        <dbReference type="EMBL" id="GGY28218.1"/>
    </source>
</evidence>
<sequence length="115" mass="12748">MIAERLRRPEDAGVIEGYHARVAARRLGYPLMARIGITVPQPKKNAFIAFLEGLPEVLECHHVTGGDSYSYLFRVAARDTEHLETLVGTLSHPGETRTSLILSTPIPPRALHPVR</sequence>
<evidence type="ECO:0000313" key="3">
    <source>
        <dbReference type="Proteomes" id="UP000645257"/>
    </source>
</evidence>
<organism evidence="2 3">
    <name type="scientific">Paludibacterium paludis</name>
    <dbReference type="NCBI Taxonomy" id="1225769"/>
    <lineage>
        <taxon>Bacteria</taxon>
        <taxon>Pseudomonadati</taxon>
        <taxon>Pseudomonadota</taxon>
        <taxon>Betaproteobacteria</taxon>
        <taxon>Neisseriales</taxon>
        <taxon>Chromobacteriaceae</taxon>
        <taxon>Paludibacterium</taxon>
    </lineage>
</organism>
<dbReference type="EMBL" id="BMYX01000026">
    <property type="protein sequence ID" value="GGY28218.1"/>
    <property type="molecule type" value="Genomic_DNA"/>
</dbReference>
<reference evidence="2" key="1">
    <citation type="journal article" date="2014" name="Int. J. Syst. Evol. Microbiol.">
        <title>Complete genome sequence of Corynebacterium casei LMG S-19264T (=DSM 44701T), isolated from a smear-ripened cheese.</title>
        <authorList>
            <consortium name="US DOE Joint Genome Institute (JGI-PGF)"/>
            <person name="Walter F."/>
            <person name="Albersmeier A."/>
            <person name="Kalinowski J."/>
            <person name="Ruckert C."/>
        </authorList>
    </citation>
    <scope>NUCLEOTIDE SEQUENCE</scope>
    <source>
        <strain evidence="2">KCTC 32182</strain>
    </source>
</reference>
<dbReference type="PANTHER" id="PTHR30154:SF53">
    <property type="entry name" value="HTH-TYPE TRANSCRIPTIONAL REGULATOR LRPC"/>
    <property type="match status" value="1"/>
</dbReference>
<dbReference type="SUPFAM" id="SSF54909">
    <property type="entry name" value="Dimeric alpha+beta barrel"/>
    <property type="match status" value="1"/>
</dbReference>
<reference evidence="2" key="2">
    <citation type="submission" date="2020-09" db="EMBL/GenBank/DDBJ databases">
        <authorList>
            <person name="Sun Q."/>
            <person name="Kim S."/>
        </authorList>
    </citation>
    <scope>NUCLEOTIDE SEQUENCE</scope>
    <source>
        <strain evidence="2">KCTC 32182</strain>
    </source>
</reference>
<dbReference type="InterPro" id="IPR019887">
    <property type="entry name" value="Tscrpt_reg_AsnC/Lrp_C"/>
</dbReference>
<dbReference type="InterPro" id="IPR011008">
    <property type="entry name" value="Dimeric_a/b-barrel"/>
</dbReference>
<accession>A0A918P6U6</accession>
<dbReference type="GO" id="GO:0043565">
    <property type="term" value="F:sequence-specific DNA binding"/>
    <property type="evidence" value="ECO:0007669"/>
    <property type="project" value="TreeGrafter"/>
</dbReference>
<dbReference type="Pfam" id="PF01037">
    <property type="entry name" value="AsnC_trans_reg"/>
    <property type="match status" value="1"/>
</dbReference>
<dbReference type="GO" id="GO:0043200">
    <property type="term" value="P:response to amino acid"/>
    <property type="evidence" value="ECO:0007669"/>
    <property type="project" value="TreeGrafter"/>
</dbReference>
<dbReference type="PANTHER" id="PTHR30154">
    <property type="entry name" value="LEUCINE-RESPONSIVE REGULATORY PROTEIN"/>
    <property type="match status" value="1"/>
</dbReference>
<dbReference type="AlphaFoldDB" id="A0A918P6U6"/>
<gene>
    <name evidence="2" type="ORF">GCM10011289_34300</name>
</gene>
<dbReference type="GO" id="GO:0005829">
    <property type="term" value="C:cytosol"/>
    <property type="evidence" value="ECO:0007669"/>
    <property type="project" value="TreeGrafter"/>
</dbReference>
<dbReference type="Gene3D" id="3.30.70.920">
    <property type="match status" value="1"/>
</dbReference>
<evidence type="ECO:0000259" key="1">
    <source>
        <dbReference type="Pfam" id="PF01037"/>
    </source>
</evidence>
<dbReference type="InterPro" id="IPR019888">
    <property type="entry name" value="Tscrpt_reg_AsnC-like"/>
</dbReference>
<protein>
    <recommendedName>
        <fullName evidence="1">Transcription regulator AsnC/Lrp ligand binding domain-containing protein</fullName>
    </recommendedName>
</protein>
<name>A0A918P6U6_9NEIS</name>